<dbReference type="SUPFAM" id="SSF57938">
    <property type="entry name" value="DnaJ/Hsp40 cysteine-rich domain"/>
    <property type="match status" value="1"/>
</dbReference>
<dbReference type="InterPro" id="IPR036410">
    <property type="entry name" value="HSP_DnaJ_Cys-rich_dom_sf"/>
</dbReference>
<sequence>MRKGEGRMGKGEGGMMEGRAGVLEVTIIPGEKECELCGGGGKILVRRAICTEALEETKICPGCGGGGQGRSRPSSGGWRRILSLLRLR</sequence>
<dbReference type="Proteomes" id="UP001215956">
    <property type="component" value="Unassembled WGS sequence"/>
</dbReference>
<keyword evidence="2" id="KW-1185">Reference proteome</keyword>
<protein>
    <recommendedName>
        <fullName evidence="3">CR-type domain-containing protein</fullName>
    </recommendedName>
</protein>
<dbReference type="EMBL" id="JARFPL010000005">
    <property type="protein sequence ID" value="MDF0592416.1"/>
    <property type="molecule type" value="Genomic_DNA"/>
</dbReference>
<organism evidence="1 2">
    <name type="scientific">Candidatus Methanocrinis alkalitolerans</name>
    <dbReference type="NCBI Taxonomy" id="3033395"/>
    <lineage>
        <taxon>Archaea</taxon>
        <taxon>Methanobacteriati</taxon>
        <taxon>Methanobacteriota</taxon>
        <taxon>Stenosarchaea group</taxon>
        <taxon>Methanomicrobia</taxon>
        <taxon>Methanotrichales</taxon>
        <taxon>Methanotrichaceae</taxon>
        <taxon>Methanocrinis</taxon>
    </lineage>
</organism>
<evidence type="ECO:0008006" key="3">
    <source>
        <dbReference type="Google" id="ProtNLM"/>
    </source>
</evidence>
<name>A0ABT5XCP0_9EURY</name>
<accession>A0ABT5XCP0</accession>
<evidence type="ECO:0000313" key="2">
    <source>
        <dbReference type="Proteomes" id="UP001215956"/>
    </source>
</evidence>
<gene>
    <name evidence="1" type="ORF">P0O24_02320</name>
</gene>
<proteinExistence type="predicted"/>
<reference evidence="1 2" key="1">
    <citation type="submission" date="2023-03" db="EMBL/GenBank/DDBJ databases">
        <title>Whole genome sequencing of Methanotrichaceae archaeon M04Ac.</title>
        <authorList>
            <person name="Khomyakova M.A."/>
            <person name="Merkel A.Y."/>
            <person name="Slobodkin A.I."/>
        </authorList>
    </citation>
    <scope>NUCLEOTIDE SEQUENCE [LARGE SCALE GENOMIC DNA]</scope>
    <source>
        <strain evidence="1 2">M04Ac</strain>
    </source>
</reference>
<comment type="caution">
    <text evidence="1">The sequence shown here is derived from an EMBL/GenBank/DDBJ whole genome shotgun (WGS) entry which is preliminary data.</text>
</comment>
<evidence type="ECO:0000313" key="1">
    <source>
        <dbReference type="EMBL" id="MDF0592416.1"/>
    </source>
</evidence>